<feature type="transmembrane region" description="Helical" evidence="1">
    <location>
        <begin position="164"/>
        <end position="182"/>
    </location>
</feature>
<keyword evidence="3" id="KW-1185">Reference proteome</keyword>
<feature type="transmembrane region" description="Helical" evidence="1">
    <location>
        <begin position="188"/>
        <end position="206"/>
    </location>
</feature>
<evidence type="ECO:0000256" key="1">
    <source>
        <dbReference type="SAM" id="Phobius"/>
    </source>
</evidence>
<dbReference type="AlphaFoldDB" id="A0A378RLZ1"/>
<gene>
    <name evidence="2" type="ORF">NCTC11179_01601</name>
</gene>
<keyword evidence="1" id="KW-0472">Membrane</keyword>
<reference evidence="2 3" key="1">
    <citation type="submission" date="2018-06" db="EMBL/GenBank/DDBJ databases">
        <authorList>
            <consortium name="Pathogen Informatics"/>
            <person name="Doyle S."/>
        </authorList>
    </citation>
    <scope>NUCLEOTIDE SEQUENCE [LARGE SCALE GENOMIC DNA]</scope>
    <source>
        <strain evidence="2 3">NCTC11179</strain>
    </source>
</reference>
<dbReference type="Proteomes" id="UP000255024">
    <property type="component" value="Unassembled WGS sequence"/>
</dbReference>
<dbReference type="EMBL" id="UGQL01000001">
    <property type="protein sequence ID" value="STZ28062.1"/>
    <property type="molecule type" value="Genomic_DNA"/>
</dbReference>
<keyword evidence="1" id="KW-0812">Transmembrane</keyword>
<organism evidence="2 3">
    <name type="scientific">Myroides odoratus</name>
    <name type="common">Flavobacterium odoratum</name>
    <dbReference type="NCBI Taxonomy" id="256"/>
    <lineage>
        <taxon>Bacteria</taxon>
        <taxon>Pseudomonadati</taxon>
        <taxon>Bacteroidota</taxon>
        <taxon>Flavobacteriia</taxon>
        <taxon>Flavobacteriales</taxon>
        <taxon>Flavobacteriaceae</taxon>
        <taxon>Myroides</taxon>
    </lineage>
</organism>
<evidence type="ECO:0000313" key="2">
    <source>
        <dbReference type="EMBL" id="STZ28062.1"/>
    </source>
</evidence>
<keyword evidence="1" id="KW-1133">Transmembrane helix</keyword>
<evidence type="ECO:0000313" key="3">
    <source>
        <dbReference type="Proteomes" id="UP000255024"/>
    </source>
</evidence>
<feature type="transmembrane region" description="Helical" evidence="1">
    <location>
        <begin position="12"/>
        <end position="34"/>
    </location>
</feature>
<feature type="transmembrane region" description="Helical" evidence="1">
    <location>
        <begin position="115"/>
        <end position="143"/>
    </location>
</feature>
<protein>
    <submittedName>
        <fullName evidence="2">Uncharacterized protein</fullName>
    </submittedName>
</protein>
<proteinExistence type="predicted"/>
<sequence>MNQKRGKKINFLPIIIVLILLSAGSSWVLSIASLPVQMGQAVVTGELYTGRLERVVDERGSVAVGITATGSDGNQVFIPAERLEDITHDFFSDVDQAVFLDAEGGTFWLTYEDLILAYIILVLAFLVCRMALFLTLFVLHAFAIITNQTAAATRKGIHLLIKPLRMLMVGYILVVFYQYRIFGSKEEAESFSIFILIFALYVLYVISRRLMDIRGSWIVQTKKDKLMPPTTTGSSSEKEGTPTAMEKQVFQDNELIKRQKTTFKHQTSRYN</sequence>
<accession>A0A378RLZ1</accession>
<name>A0A378RLZ1_MYROD</name>
<dbReference type="RefSeq" id="WP_115090882.1">
    <property type="nucleotide sequence ID" value="NZ_CP068107.1"/>
</dbReference>